<evidence type="ECO:0000256" key="1">
    <source>
        <dbReference type="SAM" id="MobiDB-lite"/>
    </source>
</evidence>
<feature type="region of interest" description="Disordered" evidence="1">
    <location>
        <begin position="98"/>
        <end position="125"/>
    </location>
</feature>
<reference evidence="3" key="2">
    <citation type="submission" date="2025-08" db="UniProtKB">
        <authorList>
            <consortium name="RefSeq"/>
        </authorList>
    </citation>
    <scope>IDENTIFICATION</scope>
    <source>
        <tissue evidence="3">Leaf</tissue>
    </source>
</reference>
<evidence type="ECO:0000313" key="2">
    <source>
        <dbReference type="Proteomes" id="UP000515123"/>
    </source>
</evidence>
<gene>
    <name evidence="3" type="primary">LOC109725077</name>
</gene>
<dbReference type="InterPro" id="IPR012340">
    <property type="entry name" value="NA-bd_OB-fold"/>
</dbReference>
<dbReference type="Gene3D" id="2.40.50.140">
    <property type="entry name" value="Nucleic acid-binding proteins"/>
    <property type="match status" value="1"/>
</dbReference>
<reference evidence="2" key="1">
    <citation type="journal article" date="2015" name="Nat. Genet.">
        <title>The pineapple genome and the evolution of CAM photosynthesis.</title>
        <authorList>
            <person name="Ming R."/>
            <person name="VanBuren R."/>
            <person name="Wai C.M."/>
            <person name="Tang H."/>
            <person name="Schatz M.C."/>
            <person name="Bowers J.E."/>
            <person name="Lyons E."/>
            <person name="Wang M.L."/>
            <person name="Chen J."/>
            <person name="Biggers E."/>
            <person name="Zhang J."/>
            <person name="Huang L."/>
            <person name="Zhang L."/>
            <person name="Miao W."/>
            <person name="Zhang J."/>
            <person name="Ye Z."/>
            <person name="Miao C."/>
            <person name="Lin Z."/>
            <person name="Wang H."/>
            <person name="Zhou H."/>
            <person name="Yim W.C."/>
            <person name="Priest H.D."/>
            <person name="Zheng C."/>
            <person name="Woodhouse M."/>
            <person name="Edger P.P."/>
            <person name="Guyot R."/>
            <person name="Guo H.B."/>
            <person name="Guo H."/>
            <person name="Zheng G."/>
            <person name="Singh R."/>
            <person name="Sharma A."/>
            <person name="Min X."/>
            <person name="Zheng Y."/>
            <person name="Lee H."/>
            <person name="Gurtowski J."/>
            <person name="Sedlazeck F.J."/>
            <person name="Harkess A."/>
            <person name="McKain M.R."/>
            <person name="Liao Z."/>
            <person name="Fang J."/>
            <person name="Liu J."/>
            <person name="Zhang X."/>
            <person name="Zhang Q."/>
            <person name="Hu W."/>
            <person name="Qin Y."/>
            <person name="Wang K."/>
            <person name="Chen L.Y."/>
            <person name="Shirley N."/>
            <person name="Lin Y.R."/>
            <person name="Liu L.Y."/>
            <person name="Hernandez A.G."/>
            <person name="Wright C.L."/>
            <person name="Bulone V."/>
            <person name="Tuskan G.A."/>
            <person name="Heath K."/>
            <person name="Zee F."/>
            <person name="Moore P.H."/>
            <person name="Sunkar R."/>
            <person name="Leebens-Mack J.H."/>
            <person name="Mockler T."/>
            <person name="Bennetzen J.L."/>
            <person name="Freeling M."/>
            <person name="Sankoff D."/>
            <person name="Paterson A.H."/>
            <person name="Zhu X."/>
            <person name="Yang X."/>
            <person name="Smith J.A."/>
            <person name="Cushman J.C."/>
            <person name="Paull R.E."/>
            <person name="Yu Q."/>
        </authorList>
    </citation>
    <scope>NUCLEOTIDE SEQUENCE [LARGE SCALE GENOMIC DNA]</scope>
    <source>
        <strain evidence="2">cv. F153</strain>
    </source>
</reference>
<evidence type="ECO:0000313" key="3">
    <source>
        <dbReference type="RefSeq" id="XP_020109727.1"/>
    </source>
</evidence>
<name>A0A6P5GPL0_ANACO</name>
<dbReference type="RefSeq" id="XP_020109727.1">
    <property type="nucleotide sequence ID" value="XM_020254138.1"/>
</dbReference>
<protein>
    <submittedName>
        <fullName evidence="3">Uncharacterized protein LOC109725077</fullName>
    </submittedName>
</protein>
<dbReference type="GeneID" id="109725077"/>
<dbReference type="AlphaFoldDB" id="A0A6P5GPL0"/>
<accession>A0A6P5GPL0</accession>
<keyword evidence="2" id="KW-1185">Reference proteome</keyword>
<dbReference type="Proteomes" id="UP000515123">
    <property type="component" value="Linkage group 19"/>
</dbReference>
<dbReference type="OrthoDB" id="696934at2759"/>
<dbReference type="SUPFAM" id="SSF50249">
    <property type="entry name" value="Nucleic acid-binding proteins"/>
    <property type="match status" value="1"/>
</dbReference>
<organism evidence="2 3">
    <name type="scientific">Ananas comosus</name>
    <name type="common">Pineapple</name>
    <name type="synonym">Ananas ananas</name>
    <dbReference type="NCBI Taxonomy" id="4615"/>
    <lineage>
        <taxon>Eukaryota</taxon>
        <taxon>Viridiplantae</taxon>
        <taxon>Streptophyta</taxon>
        <taxon>Embryophyta</taxon>
        <taxon>Tracheophyta</taxon>
        <taxon>Spermatophyta</taxon>
        <taxon>Magnoliopsida</taxon>
        <taxon>Liliopsida</taxon>
        <taxon>Poales</taxon>
        <taxon>Bromeliaceae</taxon>
        <taxon>Bromelioideae</taxon>
        <taxon>Ananas</taxon>
    </lineage>
</organism>
<proteinExistence type="predicted"/>
<sequence length="157" mass="17483">MFFFNIRYKLNTIVEDGSGSTNTIFGRLAQDLIHIPAQNLATSVGSDKFTLHPLIKLIIGQKYIFQIVPDLHRFRTSAPSFKVLKIFNENVLIKSEKELPSPTSQNEISKETVADGSPTTCTSSSSLILDGDLNAIRTAKKRRLILDEAPSTDEDKM</sequence>